<dbReference type="PANTHER" id="PTHR31809:SF0">
    <property type="entry name" value="BUD13 HOMOLOG"/>
    <property type="match status" value="1"/>
</dbReference>
<feature type="region of interest" description="Disordered" evidence="2">
    <location>
        <begin position="209"/>
        <end position="266"/>
    </location>
</feature>
<feature type="compositionally biased region" description="Basic and acidic residues" evidence="2">
    <location>
        <begin position="209"/>
        <end position="220"/>
    </location>
</feature>
<evidence type="ECO:0000256" key="2">
    <source>
        <dbReference type="SAM" id="MobiDB-lite"/>
    </source>
</evidence>
<dbReference type="GO" id="GO:0000398">
    <property type="term" value="P:mRNA splicing, via spliceosome"/>
    <property type="evidence" value="ECO:0007669"/>
    <property type="project" value="TreeGrafter"/>
</dbReference>
<dbReference type="GO" id="GO:0003723">
    <property type="term" value="F:RNA binding"/>
    <property type="evidence" value="ECO:0007669"/>
    <property type="project" value="TreeGrafter"/>
</dbReference>
<organism evidence="3 4">
    <name type="scientific">Ustilago trichophora</name>
    <dbReference type="NCBI Taxonomy" id="86804"/>
    <lineage>
        <taxon>Eukaryota</taxon>
        <taxon>Fungi</taxon>
        <taxon>Dikarya</taxon>
        <taxon>Basidiomycota</taxon>
        <taxon>Ustilaginomycotina</taxon>
        <taxon>Ustilaginomycetes</taxon>
        <taxon>Ustilaginales</taxon>
        <taxon>Ustilaginaceae</taxon>
        <taxon>Ustilago</taxon>
    </lineage>
</organism>
<dbReference type="AlphaFoldDB" id="A0A5C3DNT1"/>
<sequence length="338" mass="37001">MPDPKLQAYLAAHYLSGPKADAILARTSDSEIKVKRKKKRSKTDASEAASSSSGIVFKDDSESWMTTAPGEEDEDGLTPQVVGGAAGDVKKGFRKVGGSGSKQKEEGGSGEASSSTQPTAAAGGDEPTTEFRAGLRTKEEMKAARLAREERKKREAATSSSSSHPTPHTASDDNDDEAARLAQTTVYRDNSGRVIDIAAFEAEQAALERSRQLKEAERKTWSQGLVQKQQQQAARSQLQSVQSQGIARRATDEDYNSHFKQQERADDPALAFLAKKRITGPQKPKYKGPYPPNRFNIAPGYRWDGVDRGNGFEKLLIERKSALQRREQEARAWGQSDM</sequence>
<feature type="compositionally biased region" description="Low complexity" evidence="2">
    <location>
        <begin position="157"/>
        <end position="169"/>
    </location>
</feature>
<comment type="similarity">
    <text evidence="1">Belongs to the CWC26 family.</text>
</comment>
<accession>A0A5C3DNT1</accession>
<dbReference type="InterPro" id="IPR051112">
    <property type="entry name" value="CWC26_splicing_factor"/>
</dbReference>
<dbReference type="OrthoDB" id="6022at2759"/>
<dbReference type="GO" id="GO:0070274">
    <property type="term" value="C:RES complex"/>
    <property type="evidence" value="ECO:0007669"/>
    <property type="project" value="TreeGrafter"/>
</dbReference>
<dbReference type="GO" id="GO:0005684">
    <property type="term" value="C:U2-type spliceosomal complex"/>
    <property type="evidence" value="ECO:0007669"/>
    <property type="project" value="TreeGrafter"/>
</dbReference>
<evidence type="ECO:0000313" key="3">
    <source>
        <dbReference type="EMBL" id="SPO19834.1"/>
    </source>
</evidence>
<evidence type="ECO:0000256" key="1">
    <source>
        <dbReference type="ARBA" id="ARBA00011069"/>
    </source>
</evidence>
<feature type="compositionally biased region" description="Low complexity" evidence="2">
    <location>
        <begin position="222"/>
        <end position="244"/>
    </location>
</feature>
<dbReference type="InterPro" id="IPR018609">
    <property type="entry name" value="Bud13"/>
</dbReference>
<dbReference type="Proteomes" id="UP000324022">
    <property type="component" value="Unassembled WGS sequence"/>
</dbReference>
<reference evidence="3 4" key="1">
    <citation type="submission" date="2018-03" db="EMBL/GenBank/DDBJ databases">
        <authorList>
            <person name="Guldener U."/>
        </authorList>
    </citation>
    <scope>NUCLEOTIDE SEQUENCE [LARGE SCALE GENOMIC DNA]</scope>
    <source>
        <strain evidence="3 4">NBRC100155</strain>
    </source>
</reference>
<feature type="region of interest" description="Disordered" evidence="2">
    <location>
        <begin position="28"/>
        <end position="188"/>
    </location>
</feature>
<proteinExistence type="inferred from homology"/>
<feature type="compositionally biased region" description="Basic and acidic residues" evidence="2">
    <location>
        <begin position="136"/>
        <end position="156"/>
    </location>
</feature>
<dbReference type="PANTHER" id="PTHR31809">
    <property type="entry name" value="BUD13 HOMOLOG"/>
    <property type="match status" value="1"/>
</dbReference>
<protein>
    <submittedName>
        <fullName evidence="3">Probable Pre-mRNA-splicing factor CWC26</fullName>
    </submittedName>
</protein>
<evidence type="ECO:0000313" key="4">
    <source>
        <dbReference type="Proteomes" id="UP000324022"/>
    </source>
</evidence>
<keyword evidence="4" id="KW-1185">Reference proteome</keyword>
<name>A0A5C3DNT1_9BASI</name>
<dbReference type="Pfam" id="PF09736">
    <property type="entry name" value="Bud13"/>
    <property type="match status" value="1"/>
</dbReference>
<gene>
    <name evidence="3" type="ORF">UTRI_00229_B</name>
</gene>
<dbReference type="EMBL" id="OOIN01000001">
    <property type="protein sequence ID" value="SPO19834.1"/>
    <property type="molecule type" value="Genomic_DNA"/>
</dbReference>
<feature type="compositionally biased region" description="Basic and acidic residues" evidence="2">
    <location>
        <begin position="249"/>
        <end position="266"/>
    </location>
</feature>